<evidence type="ECO:0000313" key="7">
    <source>
        <dbReference type="Proteomes" id="UP000288216"/>
    </source>
</evidence>
<comment type="similarity">
    <text evidence="4">Belongs to the pentraxin family.</text>
</comment>
<dbReference type="PRINTS" id="PR00895">
    <property type="entry name" value="PENTAXIN"/>
</dbReference>
<comment type="cofactor">
    <cofactor evidence="4">
        <name>Ca(2+)</name>
        <dbReference type="ChEBI" id="CHEBI:29108"/>
    </cofactor>
    <text evidence="4">Binds 2 calcium ions per subunit.</text>
</comment>
<comment type="subcellular location">
    <subcellularLocation>
        <location evidence="4">Secreted</location>
    </subcellularLocation>
</comment>
<dbReference type="EMBL" id="BFAA01004782">
    <property type="protein sequence ID" value="GCB70850.1"/>
    <property type="molecule type" value="Genomic_DNA"/>
</dbReference>
<evidence type="ECO:0000256" key="4">
    <source>
        <dbReference type="RuleBase" id="RU362112"/>
    </source>
</evidence>
<dbReference type="Gene3D" id="2.60.120.200">
    <property type="match status" value="1"/>
</dbReference>
<dbReference type="PANTHER" id="PTHR45869">
    <property type="entry name" value="C-REACTIVE PROTEIN-RELATED"/>
    <property type="match status" value="1"/>
</dbReference>
<dbReference type="GO" id="GO:0005576">
    <property type="term" value="C:extracellular region"/>
    <property type="evidence" value="ECO:0007669"/>
    <property type="project" value="UniProtKB-SubCell"/>
</dbReference>
<comment type="caution">
    <text evidence="3">Lacks conserved residue(s) required for the propagation of feature annotation.</text>
</comment>
<dbReference type="OrthoDB" id="547680at2759"/>
<proteinExistence type="inferred from homology"/>
<name>A0A401PCK1_SCYTO</name>
<feature type="domain" description="Pentraxin (PTX)" evidence="5">
    <location>
        <begin position="48"/>
        <end position="243"/>
    </location>
</feature>
<dbReference type="InterPro" id="IPR001759">
    <property type="entry name" value="PTX_dom"/>
</dbReference>
<dbReference type="AlphaFoldDB" id="A0A401PCK1"/>
<comment type="caution">
    <text evidence="6">The sequence shown here is derived from an EMBL/GenBank/DDBJ whole genome shotgun (WGS) entry which is preliminary data.</text>
</comment>
<dbReference type="Proteomes" id="UP000288216">
    <property type="component" value="Unassembled WGS sequence"/>
</dbReference>
<organism evidence="6 7">
    <name type="scientific">Scyliorhinus torazame</name>
    <name type="common">Cloudy catshark</name>
    <name type="synonym">Catulus torazame</name>
    <dbReference type="NCBI Taxonomy" id="75743"/>
    <lineage>
        <taxon>Eukaryota</taxon>
        <taxon>Metazoa</taxon>
        <taxon>Chordata</taxon>
        <taxon>Craniata</taxon>
        <taxon>Vertebrata</taxon>
        <taxon>Chondrichthyes</taxon>
        <taxon>Elasmobranchii</taxon>
        <taxon>Galeomorphii</taxon>
        <taxon>Galeoidea</taxon>
        <taxon>Carcharhiniformes</taxon>
        <taxon>Scyliorhinidae</taxon>
        <taxon>Scyliorhinus</taxon>
    </lineage>
</organism>
<gene>
    <name evidence="6" type="ORF">scyTo_0010867</name>
</gene>
<protein>
    <recommendedName>
        <fullName evidence="4">Pentraxin family member</fullName>
    </recommendedName>
</protein>
<evidence type="ECO:0000259" key="5">
    <source>
        <dbReference type="PROSITE" id="PS51828"/>
    </source>
</evidence>
<comment type="subunit">
    <text evidence="4">Homopentamer. Pentaxin (or pentraxin) have a discoid arrangement of 5 non-covalently bound subunits.</text>
</comment>
<evidence type="ECO:0000256" key="2">
    <source>
        <dbReference type="ARBA" id="ARBA00022837"/>
    </source>
</evidence>
<evidence type="ECO:0000256" key="1">
    <source>
        <dbReference type="ARBA" id="ARBA00022723"/>
    </source>
</evidence>
<dbReference type="SUPFAM" id="SSF49899">
    <property type="entry name" value="Concanavalin A-like lectins/glucanases"/>
    <property type="match status" value="1"/>
</dbReference>
<sequence>MLCEDLALPNFTTYYRPPYLLQEAEMKRLLVLLAGCMIAYAGVKDGLLLQSLIFPEQTDNSYVTIKPMKGMALQALTLCVKILSESLDTISVFSYATDTQHNQLLLELGSEVLRLHLAGEQVEFRVPRPVVGWMPICVTWDSQTGNTRAWINGNQTMTKILAKGKQVAPDGVVILGQDQDKVGGGFSKKQSFVGELTDLNLWDVVRPVSEIPTCSRRERGNVIDWTDLNYKIEGKVMVEGPDE</sequence>
<accession>A0A401PCK1</accession>
<evidence type="ECO:0000313" key="6">
    <source>
        <dbReference type="EMBL" id="GCB70850.1"/>
    </source>
</evidence>
<dbReference type="GO" id="GO:0046872">
    <property type="term" value="F:metal ion binding"/>
    <property type="evidence" value="ECO:0007669"/>
    <property type="project" value="UniProtKB-KW"/>
</dbReference>
<dbReference type="InterPro" id="IPR051005">
    <property type="entry name" value="Pentraxin_domain"/>
</dbReference>
<keyword evidence="7" id="KW-1185">Reference proteome</keyword>
<dbReference type="OMA" id="FWTSTIS"/>
<keyword evidence="1 4" id="KW-0479">Metal-binding</keyword>
<evidence type="ECO:0000256" key="3">
    <source>
        <dbReference type="PROSITE-ProRule" id="PRU01172"/>
    </source>
</evidence>
<dbReference type="SMART" id="SM00159">
    <property type="entry name" value="PTX"/>
    <property type="match status" value="1"/>
</dbReference>
<reference evidence="6 7" key="1">
    <citation type="journal article" date="2018" name="Nat. Ecol. Evol.">
        <title>Shark genomes provide insights into elasmobranch evolution and the origin of vertebrates.</title>
        <authorList>
            <person name="Hara Y"/>
            <person name="Yamaguchi K"/>
            <person name="Onimaru K"/>
            <person name="Kadota M"/>
            <person name="Koyanagi M"/>
            <person name="Keeley SD"/>
            <person name="Tatsumi K"/>
            <person name="Tanaka K"/>
            <person name="Motone F"/>
            <person name="Kageyama Y"/>
            <person name="Nozu R"/>
            <person name="Adachi N"/>
            <person name="Nishimura O"/>
            <person name="Nakagawa R"/>
            <person name="Tanegashima C"/>
            <person name="Kiyatake I"/>
            <person name="Matsumoto R"/>
            <person name="Murakumo K"/>
            <person name="Nishida K"/>
            <person name="Terakita A"/>
            <person name="Kuratani S"/>
            <person name="Sato K"/>
            <person name="Hyodo S Kuraku.S."/>
        </authorList>
    </citation>
    <scope>NUCLEOTIDE SEQUENCE [LARGE SCALE GENOMIC DNA]</scope>
</reference>
<dbReference type="InterPro" id="IPR013320">
    <property type="entry name" value="ConA-like_dom_sf"/>
</dbReference>
<dbReference type="Pfam" id="PF00354">
    <property type="entry name" value="Pentaxin"/>
    <property type="match status" value="1"/>
</dbReference>
<dbReference type="PROSITE" id="PS51828">
    <property type="entry name" value="PTX_2"/>
    <property type="match status" value="1"/>
</dbReference>
<dbReference type="PANTHER" id="PTHR45869:SF8">
    <property type="entry name" value="LAMG-LIKE JELLYROLL FOLD DOMAIN-CONTAINING PROTEIN"/>
    <property type="match status" value="1"/>
</dbReference>
<keyword evidence="2 4" id="KW-0106">Calcium</keyword>